<evidence type="ECO:0008006" key="3">
    <source>
        <dbReference type="Google" id="ProtNLM"/>
    </source>
</evidence>
<evidence type="ECO:0000313" key="1">
    <source>
        <dbReference type="EMBL" id="MFC0213342.1"/>
    </source>
</evidence>
<name>A0ABV6DL64_9BACL</name>
<comment type="caution">
    <text evidence="1">The sequence shown here is derived from an EMBL/GenBank/DDBJ whole genome shotgun (WGS) entry which is preliminary data.</text>
</comment>
<evidence type="ECO:0000313" key="2">
    <source>
        <dbReference type="Proteomes" id="UP001589776"/>
    </source>
</evidence>
<reference evidence="1 2" key="1">
    <citation type="submission" date="2024-09" db="EMBL/GenBank/DDBJ databases">
        <authorList>
            <person name="Sun Q."/>
            <person name="Mori K."/>
        </authorList>
    </citation>
    <scope>NUCLEOTIDE SEQUENCE [LARGE SCALE GENOMIC DNA]</scope>
    <source>
        <strain evidence="1 2">CCM 7759</strain>
    </source>
</reference>
<proteinExistence type="predicted"/>
<sequence>MGKRNWLVIVIIPVVSFLLASCGNLPLSKTPNTNTSPLVPVNSNEKIFMLKKEDISSVTISTGVNDPVSGVINAETDIYNLVNLLNKVTHLTGNATADYYRLVKLNMKDGTVRVLEFGGNGQFFKVLDSGVFFKLEPPENHKIFNKLIDRVEKEYQLKH</sequence>
<dbReference type="PROSITE" id="PS51257">
    <property type="entry name" value="PROKAR_LIPOPROTEIN"/>
    <property type="match status" value="1"/>
</dbReference>
<gene>
    <name evidence="1" type="ORF">ACFFK0_12910</name>
</gene>
<organism evidence="1 2">
    <name type="scientific">Paenibacillus chartarius</name>
    <dbReference type="NCBI Taxonomy" id="747481"/>
    <lineage>
        <taxon>Bacteria</taxon>
        <taxon>Bacillati</taxon>
        <taxon>Bacillota</taxon>
        <taxon>Bacilli</taxon>
        <taxon>Bacillales</taxon>
        <taxon>Paenibacillaceae</taxon>
        <taxon>Paenibacillus</taxon>
    </lineage>
</organism>
<dbReference type="EMBL" id="JBHLWN010000049">
    <property type="protein sequence ID" value="MFC0213342.1"/>
    <property type="molecule type" value="Genomic_DNA"/>
</dbReference>
<keyword evidence="2" id="KW-1185">Reference proteome</keyword>
<accession>A0ABV6DL64</accession>
<protein>
    <recommendedName>
        <fullName evidence="3">DUF4825 domain-containing protein</fullName>
    </recommendedName>
</protein>
<dbReference type="Proteomes" id="UP001589776">
    <property type="component" value="Unassembled WGS sequence"/>
</dbReference>
<dbReference type="RefSeq" id="WP_139787179.1">
    <property type="nucleotide sequence ID" value="NZ_JBHLWN010000049.1"/>
</dbReference>